<accession>A0A0P1ATT5</accession>
<keyword evidence="2" id="KW-0812">Transmembrane</keyword>
<dbReference type="PANTHER" id="PTHR44329:SF289">
    <property type="entry name" value="SERINE_THREONINE-PROTEIN KINASE VIK"/>
    <property type="match status" value="1"/>
</dbReference>
<dbReference type="PROSITE" id="PS00108">
    <property type="entry name" value="PROTEIN_KINASE_ST"/>
    <property type="match status" value="1"/>
</dbReference>
<dbReference type="GO" id="GO:0005524">
    <property type="term" value="F:ATP binding"/>
    <property type="evidence" value="ECO:0007669"/>
    <property type="project" value="InterPro"/>
</dbReference>
<feature type="domain" description="Protein kinase" evidence="3">
    <location>
        <begin position="594"/>
        <end position="857"/>
    </location>
</feature>
<feature type="transmembrane region" description="Helical" evidence="2">
    <location>
        <begin position="478"/>
        <end position="501"/>
    </location>
</feature>
<organism evidence="4 5">
    <name type="scientific">Plasmopara halstedii</name>
    <name type="common">Downy mildew of sunflower</name>
    <dbReference type="NCBI Taxonomy" id="4781"/>
    <lineage>
        <taxon>Eukaryota</taxon>
        <taxon>Sar</taxon>
        <taxon>Stramenopiles</taxon>
        <taxon>Oomycota</taxon>
        <taxon>Peronosporomycetes</taxon>
        <taxon>Peronosporales</taxon>
        <taxon>Peronosporaceae</taxon>
        <taxon>Plasmopara</taxon>
    </lineage>
</organism>
<feature type="transmembrane region" description="Helical" evidence="2">
    <location>
        <begin position="240"/>
        <end position="259"/>
    </location>
</feature>
<proteinExistence type="predicted"/>
<dbReference type="Gene3D" id="1.10.510.10">
    <property type="entry name" value="Transferase(Phosphotransferase) domain 1"/>
    <property type="match status" value="1"/>
</dbReference>
<protein>
    <submittedName>
        <fullName evidence="4">Tkl protein kinase</fullName>
    </submittedName>
</protein>
<dbReference type="InterPro" id="IPR008271">
    <property type="entry name" value="Ser/Thr_kinase_AS"/>
</dbReference>
<dbReference type="PROSITE" id="PS50011">
    <property type="entry name" value="PROTEIN_KINASE_DOM"/>
    <property type="match status" value="1"/>
</dbReference>
<sequence>MASPGPNVAASPSSSFVLLETDTNNSPDAQTSDSPRNRPGTYRAPQSQHSFRRQYPPTPTTRSDEDNTRCGSDGNRNQHLGVESISNLFPMPGASVFTTPANIMPTREASILIDTDVQQTAAHDVNHRLGLQPVGSTLRQLSAEQKVEVGGSRITSSTNVSGRIETAEGDAMGLYTPSETRSHRSFLAGILPMQPVERGARWAQRLRKCCKWQWRQLHRWRLRHNILSLWRRMMPNWDSYPLYVTLTMALVSVGLAILVSKILSDATPHHIHLVIQCALPGRFESYSASTLYLAGVLIPTMNNTVFLIVSLWMGLLCSRSRKRVLRSAPCSISSNLKSAFMLPCYEAIWYFLAALSAAGLILYFVSFQAVTNQSGKTYEPLTVDDDPNYPCNVVTMPFVWALQLLPMLMVQRSVSQEAVLRAIVYSGAVCVVLVLCNMTLYKVRHVIADAIAMVVYVMLLFFYFWAKFVFHARPTFDFFFVAAVLTSLANILSAFVGLAQIDTVTSPAVHCLAVGLESLTVVAVMLSLRADTRFWLAIDDNGSGSTGSSSAMRRYINLLSERGMITNFSTRTSVYDVHHMIEEHRHNVVDFAVLALDCIIAQGATSIVMRGTLRRSKRIPIALKIYTDVQVTSEEVQRFSRETALNVQLSHPNVVRFYGLCVVPPSISLVFEFCEYGALDVTMRETPKIWTLAAKLKAWLDACRAVAYLHSFTPPLLHRDIKTDNFLVGQDFLIKLADFGEANLLRPRSDGTMTIAGTVDYMAPEMIKGGKTARYGTAVDVYSLMITLWQIMVPSRSPWEAKSHLEVYRAVAHGERPPLLPTIPTACAEILEAGWAANPSERVAVEDIIPSVHRLWLLAMHQKPLKRTKCGRKAKF</sequence>
<keyword evidence="2" id="KW-0472">Membrane</keyword>
<evidence type="ECO:0000259" key="3">
    <source>
        <dbReference type="PROSITE" id="PS50011"/>
    </source>
</evidence>
<evidence type="ECO:0000256" key="1">
    <source>
        <dbReference type="SAM" id="MobiDB-lite"/>
    </source>
</evidence>
<feature type="transmembrane region" description="Helical" evidence="2">
    <location>
        <begin position="422"/>
        <end position="440"/>
    </location>
</feature>
<evidence type="ECO:0000313" key="5">
    <source>
        <dbReference type="Proteomes" id="UP000054928"/>
    </source>
</evidence>
<dbReference type="AlphaFoldDB" id="A0A0P1ATT5"/>
<evidence type="ECO:0000313" key="4">
    <source>
        <dbReference type="EMBL" id="CEG44633.1"/>
    </source>
</evidence>
<dbReference type="Proteomes" id="UP000054928">
    <property type="component" value="Unassembled WGS sequence"/>
</dbReference>
<dbReference type="OMA" id="WAKFISF"/>
<dbReference type="InterPro" id="IPR051681">
    <property type="entry name" value="Ser/Thr_Kinases-Pseudokinases"/>
</dbReference>
<keyword evidence="5" id="KW-1185">Reference proteome</keyword>
<dbReference type="InterPro" id="IPR011009">
    <property type="entry name" value="Kinase-like_dom_sf"/>
</dbReference>
<keyword evidence="4" id="KW-0808">Transferase</keyword>
<dbReference type="Pfam" id="PF07714">
    <property type="entry name" value="PK_Tyr_Ser-Thr"/>
    <property type="match status" value="1"/>
</dbReference>
<evidence type="ECO:0000256" key="2">
    <source>
        <dbReference type="SAM" id="Phobius"/>
    </source>
</evidence>
<feature type="region of interest" description="Disordered" evidence="1">
    <location>
        <begin position="1"/>
        <end position="79"/>
    </location>
</feature>
<name>A0A0P1ATT5_PLAHL</name>
<feature type="transmembrane region" description="Helical" evidence="2">
    <location>
        <begin position="446"/>
        <end position="466"/>
    </location>
</feature>
<dbReference type="GO" id="GO:0004674">
    <property type="term" value="F:protein serine/threonine kinase activity"/>
    <property type="evidence" value="ECO:0007669"/>
    <property type="project" value="TreeGrafter"/>
</dbReference>
<dbReference type="GeneID" id="36396034"/>
<dbReference type="InterPro" id="IPR000719">
    <property type="entry name" value="Prot_kinase_dom"/>
</dbReference>
<dbReference type="SUPFAM" id="SSF56112">
    <property type="entry name" value="Protein kinase-like (PK-like)"/>
    <property type="match status" value="1"/>
</dbReference>
<dbReference type="PANTHER" id="PTHR44329">
    <property type="entry name" value="SERINE/THREONINE-PROTEIN KINASE TNNI3K-RELATED"/>
    <property type="match status" value="1"/>
</dbReference>
<dbReference type="RefSeq" id="XP_024581002.1">
    <property type="nucleotide sequence ID" value="XM_024730756.1"/>
</dbReference>
<dbReference type="EMBL" id="CCYD01001204">
    <property type="protein sequence ID" value="CEG44633.1"/>
    <property type="molecule type" value="Genomic_DNA"/>
</dbReference>
<reference evidence="5" key="1">
    <citation type="submission" date="2014-09" db="EMBL/GenBank/DDBJ databases">
        <authorList>
            <person name="Sharma Rahul"/>
            <person name="Thines Marco"/>
        </authorList>
    </citation>
    <scope>NUCLEOTIDE SEQUENCE [LARGE SCALE GENOMIC DNA]</scope>
</reference>
<dbReference type="STRING" id="4781.A0A0P1ATT5"/>
<feature type="transmembrane region" description="Helical" evidence="2">
    <location>
        <begin position="291"/>
        <end position="317"/>
    </location>
</feature>
<dbReference type="OrthoDB" id="4062651at2759"/>
<feature type="transmembrane region" description="Helical" evidence="2">
    <location>
        <begin position="347"/>
        <end position="367"/>
    </location>
</feature>
<dbReference type="InterPro" id="IPR001245">
    <property type="entry name" value="Ser-Thr/Tyr_kinase_cat_dom"/>
</dbReference>
<feature type="compositionally biased region" description="Polar residues" evidence="1">
    <location>
        <begin position="10"/>
        <end position="34"/>
    </location>
</feature>
<keyword evidence="4" id="KW-0418">Kinase</keyword>
<dbReference type="SMART" id="SM00220">
    <property type="entry name" value="S_TKc"/>
    <property type="match status" value="1"/>
</dbReference>
<keyword evidence="2" id="KW-1133">Transmembrane helix</keyword>